<reference evidence="4" key="1">
    <citation type="journal article" date="2020" name="bioRxiv">
        <title>A rank-normalized archaeal taxonomy based on genome phylogeny resolves widespread incomplete and uneven classifications.</title>
        <authorList>
            <person name="Rinke C."/>
            <person name="Chuvochina M."/>
            <person name="Mussig A.J."/>
            <person name="Chaumeil P.-A."/>
            <person name="Waite D.W."/>
            <person name="Whitman W.B."/>
            <person name="Parks D.H."/>
            <person name="Hugenholtz P."/>
        </authorList>
    </citation>
    <scope>NUCLEOTIDE SEQUENCE</scope>
    <source>
        <strain evidence="4">UBA10219</strain>
    </source>
</reference>
<feature type="coiled-coil region" evidence="2">
    <location>
        <begin position="251"/>
        <end position="278"/>
    </location>
</feature>
<dbReference type="InterPro" id="IPR000031">
    <property type="entry name" value="PurE_dom"/>
</dbReference>
<dbReference type="PANTHER" id="PTHR23046:SF2">
    <property type="entry name" value="PHOSPHORIBOSYLAMINOIMIDAZOLE CARBOXYLASE"/>
    <property type="match status" value="1"/>
</dbReference>
<evidence type="ECO:0000313" key="5">
    <source>
        <dbReference type="EMBL" id="MBS3062815.1"/>
    </source>
</evidence>
<accession>A0A7J4JM95</accession>
<organism evidence="4 6">
    <name type="scientific">Candidatus Iainarchaeum sp</name>
    <dbReference type="NCBI Taxonomy" id="3101447"/>
    <lineage>
        <taxon>Archaea</taxon>
        <taxon>Candidatus Iainarchaeota</taxon>
        <taxon>Candidatus Iainarchaeia</taxon>
        <taxon>Candidatus Iainarchaeales</taxon>
        <taxon>Candidatus Iainarchaeaceae</taxon>
        <taxon>Candidatus Iainarchaeum</taxon>
    </lineage>
</organism>
<dbReference type="InterPro" id="IPR024694">
    <property type="entry name" value="PurE_prokaryotes"/>
</dbReference>
<evidence type="ECO:0000256" key="2">
    <source>
        <dbReference type="SAM" id="Coils"/>
    </source>
</evidence>
<dbReference type="AlphaFoldDB" id="A0A7J4JM95"/>
<reference evidence="5" key="2">
    <citation type="submission" date="2021-03" db="EMBL/GenBank/DDBJ databases">
        <authorList>
            <person name="Jaffe A."/>
        </authorList>
    </citation>
    <scope>NUCLEOTIDE SEQUENCE</scope>
    <source>
        <strain evidence="5">RIFCSPLOWO2_01_FULL_58_19</strain>
    </source>
</reference>
<keyword evidence="1" id="KW-0658">Purine biosynthesis</keyword>
<dbReference type="EMBL" id="DUGH01000078">
    <property type="protein sequence ID" value="HIH16376.1"/>
    <property type="molecule type" value="Genomic_DNA"/>
</dbReference>
<sequence>MSVFVVFGSASDSSVYETVADECKAQGLKAEVRVLSAHRTPKQLEKALRKTRAKVFIAGAGVSAALPGVVKSHQPVRPVIGIPVHASYFGLDALLSVHQMPPGMPVLGVGVNQGKEAVREAKKILSGKKSGVVFIKSSNNVELINRLGEAQELLKRFEVPFEEISLDRVDWQALDESKVYIDLIDLMELDAIEDSNALVIHVPIAKPNLPEQAILILDKARTGLWVAICGGANAALAAIEVLNVSNGNKYAKKLLAYRKELEKKVLKADKELQSRSRARKRK</sequence>
<dbReference type="Proteomes" id="UP000678237">
    <property type="component" value="Unassembled WGS sequence"/>
</dbReference>
<reference evidence="5" key="3">
    <citation type="submission" date="2021-05" db="EMBL/GenBank/DDBJ databases">
        <title>Protein family content uncovers lineage relationships and bacterial pathway maintenance mechanisms in DPANN archaea.</title>
        <authorList>
            <person name="Castelle C.J."/>
            <person name="Meheust R."/>
            <person name="Jaffe A.L."/>
            <person name="Seitz K."/>
            <person name="Gong X."/>
            <person name="Baker B.J."/>
            <person name="Banfield J.F."/>
        </authorList>
    </citation>
    <scope>NUCLEOTIDE SEQUENCE</scope>
    <source>
        <strain evidence="5">RIFCSPLOWO2_01_FULL_58_19</strain>
    </source>
</reference>
<protein>
    <submittedName>
        <fullName evidence="4">AIR carboxylase family protein</fullName>
    </submittedName>
</protein>
<evidence type="ECO:0000313" key="4">
    <source>
        <dbReference type="EMBL" id="HIH16376.1"/>
    </source>
</evidence>
<dbReference type="SMART" id="SM01001">
    <property type="entry name" value="AIRC"/>
    <property type="match status" value="1"/>
</dbReference>
<evidence type="ECO:0000259" key="3">
    <source>
        <dbReference type="SMART" id="SM01001"/>
    </source>
</evidence>
<dbReference type="GO" id="GO:0006189">
    <property type="term" value="P:'de novo' IMP biosynthetic process"/>
    <property type="evidence" value="ECO:0007669"/>
    <property type="project" value="InterPro"/>
</dbReference>
<name>A0A7J4JM95_9ARCH</name>
<evidence type="ECO:0000313" key="6">
    <source>
        <dbReference type="Proteomes" id="UP000564964"/>
    </source>
</evidence>
<feature type="domain" description="PurE" evidence="3">
    <location>
        <begin position="1"/>
        <end position="129"/>
    </location>
</feature>
<comment type="caution">
    <text evidence="4">The sequence shown here is derived from an EMBL/GenBank/DDBJ whole genome shotgun (WGS) entry which is preliminary data.</text>
</comment>
<dbReference type="SUPFAM" id="SSF52255">
    <property type="entry name" value="N5-CAIR mutase (phosphoribosylaminoimidazole carboxylase, PurE)"/>
    <property type="match status" value="2"/>
</dbReference>
<dbReference type="EMBL" id="JAGVWE010000003">
    <property type="protein sequence ID" value="MBS3062815.1"/>
    <property type="molecule type" value="Genomic_DNA"/>
</dbReference>
<dbReference type="Proteomes" id="UP000564964">
    <property type="component" value="Unassembled WGS sequence"/>
</dbReference>
<gene>
    <name evidence="4" type="ORF">HA252_03150</name>
    <name evidence="5" type="ORF">J4203_03000</name>
</gene>
<dbReference type="Pfam" id="PF00731">
    <property type="entry name" value="AIRC"/>
    <property type="match status" value="1"/>
</dbReference>
<dbReference type="Gene3D" id="3.40.50.1970">
    <property type="match status" value="2"/>
</dbReference>
<dbReference type="PANTHER" id="PTHR23046">
    <property type="entry name" value="PHOSPHORIBOSYLAMINOIMIDAZOLE CARBOXYLASE CATALYTIC SUBUNIT"/>
    <property type="match status" value="1"/>
</dbReference>
<keyword evidence="2" id="KW-0175">Coiled coil</keyword>
<evidence type="ECO:0000256" key="1">
    <source>
        <dbReference type="ARBA" id="ARBA00022755"/>
    </source>
</evidence>
<proteinExistence type="predicted"/>